<dbReference type="AlphaFoldDB" id="A0A5B7D028"/>
<name>A0A5B7D028_PORTR</name>
<reference evidence="2 3" key="1">
    <citation type="submission" date="2019-05" db="EMBL/GenBank/DDBJ databases">
        <title>Another draft genome of Portunus trituberculatus and its Hox gene families provides insights of decapod evolution.</title>
        <authorList>
            <person name="Jeong J.-H."/>
            <person name="Song I."/>
            <person name="Kim S."/>
            <person name="Choi T."/>
            <person name="Kim D."/>
            <person name="Ryu S."/>
            <person name="Kim W."/>
        </authorList>
    </citation>
    <scope>NUCLEOTIDE SEQUENCE [LARGE SCALE GENOMIC DNA]</scope>
    <source>
        <tissue evidence="2">Muscle</tissue>
    </source>
</reference>
<dbReference type="Proteomes" id="UP000324222">
    <property type="component" value="Unassembled WGS sequence"/>
</dbReference>
<evidence type="ECO:0000313" key="3">
    <source>
        <dbReference type="Proteomes" id="UP000324222"/>
    </source>
</evidence>
<keyword evidence="3" id="KW-1185">Reference proteome</keyword>
<evidence type="ECO:0000313" key="2">
    <source>
        <dbReference type="EMBL" id="MPC14354.1"/>
    </source>
</evidence>
<feature type="region of interest" description="Disordered" evidence="1">
    <location>
        <begin position="32"/>
        <end position="60"/>
    </location>
</feature>
<gene>
    <name evidence="2" type="ORF">E2C01_007118</name>
</gene>
<accession>A0A5B7D028</accession>
<evidence type="ECO:0000256" key="1">
    <source>
        <dbReference type="SAM" id="MobiDB-lite"/>
    </source>
</evidence>
<sequence>MLVKQSVATYASIITETAQIAATHDERIPSCITSKTSTAPGRTPCLKRQSSPSPSPGVPHVCYSLPPPRLYT</sequence>
<dbReference type="EMBL" id="VSRR010000345">
    <property type="protein sequence ID" value="MPC14354.1"/>
    <property type="molecule type" value="Genomic_DNA"/>
</dbReference>
<organism evidence="2 3">
    <name type="scientific">Portunus trituberculatus</name>
    <name type="common">Swimming crab</name>
    <name type="synonym">Neptunus trituberculatus</name>
    <dbReference type="NCBI Taxonomy" id="210409"/>
    <lineage>
        <taxon>Eukaryota</taxon>
        <taxon>Metazoa</taxon>
        <taxon>Ecdysozoa</taxon>
        <taxon>Arthropoda</taxon>
        <taxon>Crustacea</taxon>
        <taxon>Multicrustacea</taxon>
        <taxon>Malacostraca</taxon>
        <taxon>Eumalacostraca</taxon>
        <taxon>Eucarida</taxon>
        <taxon>Decapoda</taxon>
        <taxon>Pleocyemata</taxon>
        <taxon>Brachyura</taxon>
        <taxon>Eubrachyura</taxon>
        <taxon>Portunoidea</taxon>
        <taxon>Portunidae</taxon>
        <taxon>Portuninae</taxon>
        <taxon>Portunus</taxon>
    </lineage>
</organism>
<protein>
    <submittedName>
        <fullName evidence="2">Uncharacterized protein</fullName>
    </submittedName>
</protein>
<comment type="caution">
    <text evidence="2">The sequence shown here is derived from an EMBL/GenBank/DDBJ whole genome shotgun (WGS) entry which is preliminary data.</text>
</comment>
<proteinExistence type="predicted"/>